<organism evidence="1 2">
    <name type="scientific">Epicoccum nigrum</name>
    <name type="common">Soil fungus</name>
    <name type="synonym">Epicoccum purpurascens</name>
    <dbReference type="NCBI Taxonomy" id="105696"/>
    <lineage>
        <taxon>Eukaryota</taxon>
        <taxon>Fungi</taxon>
        <taxon>Dikarya</taxon>
        <taxon>Ascomycota</taxon>
        <taxon>Pezizomycotina</taxon>
        <taxon>Dothideomycetes</taxon>
        <taxon>Pleosporomycetidae</taxon>
        <taxon>Pleosporales</taxon>
        <taxon>Pleosporineae</taxon>
        <taxon>Didymellaceae</taxon>
        <taxon>Epicoccum</taxon>
    </lineage>
</organism>
<evidence type="ECO:0000313" key="1">
    <source>
        <dbReference type="EMBL" id="OSS55177.1"/>
    </source>
</evidence>
<evidence type="ECO:0000313" key="2">
    <source>
        <dbReference type="Proteomes" id="UP000193240"/>
    </source>
</evidence>
<dbReference type="InParanoid" id="A0A1Y2MI14"/>
<dbReference type="EMBL" id="KZ107838">
    <property type="protein sequence ID" value="OSS55177.1"/>
    <property type="molecule type" value="Genomic_DNA"/>
</dbReference>
<proteinExistence type="predicted"/>
<sequence length="111" mass="12621">MQLISTLSHKLDLDPFVSNSINSRVHSQQIPISASSHFGNYAHCYPISEATQTAIRRKTLHNGFCDKCDTPLREECRPLKQHMSIDLLVYHRDAKSFDKALPATGQIWADR</sequence>
<dbReference type="Proteomes" id="UP000193240">
    <property type="component" value="Unassembled WGS sequence"/>
</dbReference>
<dbReference type="AlphaFoldDB" id="A0A1Y2MI14"/>
<accession>A0A1Y2MI14</accession>
<keyword evidence="2" id="KW-1185">Reference proteome</keyword>
<reference evidence="1 2" key="1">
    <citation type="journal article" date="2017" name="Genome Announc.">
        <title>Genome sequence of the saprophytic ascomycete Epicoccum nigrum ICMP 19927 strain isolated from New Zealand.</title>
        <authorList>
            <person name="Fokin M."/>
            <person name="Fleetwood D."/>
            <person name="Weir B.S."/>
            <person name="Villas-Boas S.G."/>
        </authorList>
    </citation>
    <scope>NUCLEOTIDE SEQUENCE [LARGE SCALE GENOMIC DNA]</scope>
    <source>
        <strain evidence="1 2">ICMP 19927</strain>
    </source>
</reference>
<protein>
    <submittedName>
        <fullName evidence="1">Uncharacterized protein</fullName>
    </submittedName>
</protein>
<gene>
    <name evidence="1" type="ORF">B5807_00107</name>
</gene>
<name>A0A1Y2MI14_EPING</name>